<evidence type="ECO:0000313" key="2">
    <source>
        <dbReference type="EMBL" id="TET46099.1"/>
    </source>
</evidence>
<evidence type="ECO:0000256" key="1">
    <source>
        <dbReference type="SAM" id="MobiDB-lite"/>
    </source>
</evidence>
<gene>
    <name evidence="2" type="ORF">E3J62_05290</name>
</gene>
<accession>A0A523UUW0</accession>
<feature type="compositionally biased region" description="Acidic residues" evidence="1">
    <location>
        <begin position="1"/>
        <end position="11"/>
    </location>
</feature>
<sequence length="277" mass="30759">MESEDSVVFEETDVRKSSPARMPAQEGLEAMSREKKKKTKKSTENGVRLSGVAEEAIDFGKALSILLPVPLSLAAQMILSALGIPVKMRQQQLLQETADGLQELQARFNQDLTPEKLAQDPAFVTAFLQVHQIAMRNHQKEKLEALRNALLNVALKNTPDESLQLIFLNFIDTFTPWHMEILNYLDNPSSWMKQRGVPVPTWGQGSLKGLISIAMKDLQRPPGLDDFVLQDLKTKGLIPEVLLGAAMSMEGLLGSWTSEMGKDFINFVTSPLDDSAK</sequence>
<protein>
    <submittedName>
        <fullName evidence="2">Uncharacterized protein</fullName>
    </submittedName>
</protein>
<dbReference type="Proteomes" id="UP000315525">
    <property type="component" value="Unassembled WGS sequence"/>
</dbReference>
<name>A0A523UUW0_UNCT6</name>
<dbReference type="EMBL" id="SOJN01000066">
    <property type="protein sequence ID" value="TET46099.1"/>
    <property type="molecule type" value="Genomic_DNA"/>
</dbReference>
<evidence type="ECO:0000313" key="3">
    <source>
        <dbReference type="Proteomes" id="UP000315525"/>
    </source>
</evidence>
<reference evidence="2 3" key="1">
    <citation type="submission" date="2019-03" db="EMBL/GenBank/DDBJ databases">
        <title>Metabolic potential of uncultured bacteria and archaea associated with petroleum seepage in deep-sea sediments.</title>
        <authorList>
            <person name="Dong X."/>
            <person name="Hubert C."/>
        </authorList>
    </citation>
    <scope>NUCLEOTIDE SEQUENCE [LARGE SCALE GENOMIC DNA]</scope>
    <source>
        <strain evidence="2">E44_bin18</strain>
    </source>
</reference>
<dbReference type="AlphaFoldDB" id="A0A523UUW0"/>
<feature type="region of interest" description="Disordered" evidence="1">
    <location>
        <begin position="1"/>
        <end position="45"/>
    </location>
</feature>
<organism evidence="2 3">
    <name type="scientific">candidate division TA06 bacterium</name>
    <dbReference type="NCBI Taxonomy" id="2250710"/>
    <lineage>
        <taxon>Bacteria</taxon>
        <taxon>Bacteria division TA06</taxon>
    </lineage>
</organism>
<proteinExistence type="predicted"/>
<comment type="caution">
    <text evidence="2">The sequence shown here is derived from an EMBL/GenBank/DDBJ whole genome shotgun (WGS) entry which is preliminary data.</text>
</comment>